<dbReference type="FunFam" id="3.40.50.720:FF:000022">
    <property type="entry name" value="Cinnamyl alcohol dehydrogenase"/>
    <property type="match status" value="1"/>
</dbReference>
<dbReference type="InterPro" id="IPR013154">
    <property type="entry name" value="ADH-like_N"/>
</dbReference>
<proteinExistence type="inferred from homology"/>
<dbReference type="InterPro" id="IPR013149">
    <property type="entry name" value="ADH-like_C"/>
</dbReference>
<dbReference type="GO" id="GO:0008106">
    <property type="term" value="F:alcohol dehydrogenase (NADP+) activity"/>
    <property type="evidence" value="ECO:0007669"/>
    <property type="project" value="UniProtKB-ARBA"/>
</dbReference>
<evidence type="ECO:0000256" key="3">
    <source>
        <dbReference type="ARBA" id="ARBA00022833"/>
    </source>
</evidence>
<evidence type="ECO:0000259" key="6">
    <source>
        <dbReference type="SMART" id="SM00829"/>
    </source>
</evidence>
<dbReference type="SUPFAM" id="SSF51735">
    <property type="entry name" value="NAD(P)-binding Rossmann-fold domains"/>
    <property type="match status" value="1"/>
</dbReference>
<dbReference type="KEGG" id="tsa:AciPR4_2372"/>
<dbReference type="AlphaFoldDB" id="E8UYJ9"/>
<dbReference type="Gene3D" id="3.90.180.10">
    <property type="entry name" value="Medium-chain alcohol dehydrogenases, catalytic domain"/>
    <property type="match status" value="1"/>
</dbReference>
<keyword evidence="2 5" id="KW-0479">Metal-binding</keyword>
<evidence type="ECO:0000256" key="4">
    <source>
        <dbReference type="ARBA" id="ARBA00023002"/>
    </source>
</evidence>
<dbReference type="PROSITE" id="PS00065">
    <property type="entry name" value="D_2_HYDROXYACID_DH_1"/>
    <property type="match status" value="1"/>
</dbReference>
<evidence type="ECO:0000256" key="1">
    <source>
        <dbReference type="ARBA" id="ARBA00001947"/>
    </source>
</evidence>
<dbReference type="SUPFAM" id="SSF50129">
    <property type="entry name" value="GroES-like"/>
    <property type="match status" value="1"/>
</dbReference>
<dbReference type="InterPro" id="IPR036291">
    <property type="entry name" value="NAD(P)-bd_dom_sf"/>
</dbReference>
<dbReference type="InterPro" id="IPR006311">
    <property type="entry name" value="TAT_signal"/>
</dbReference>
<dbReference type="InterPro" id="IPR011032">
    <property type="entry name" value="GroES-like_sf"/>
</dbReference>
<dbReference type="Pfam" id="PF00107">
    <property type="entry name" value="ADH_zinc_N"/>
    <property type="match status" value="1"/>
</dbReference>
<keyword evidence="8" id="KW-1185">Reference proteome</keyword>
<dbReference type="InterPro" id="IPR029752">
    <property type="entry name" value="D-isomer_DH_CS1"/>
</dbReference>
<dbReference type="Gene3D" id="3.40.50.720">
    <property type="entry name" value="NAD(P)-binding Rossmann-like Domain"/>
    <property type="match status" value="1"/>
</dbReference>
<dbReference type="CDD" id="cd05283">
    <property type="entry name" value="CAD1"/>
    <property type="match status" value="1"/>
</dbReference>
<organism evidence="7 8">
    <name type="scientific">Terriglobus saanensis (strain ATCC BAA-1853 / DSM 23119 / SP1PR4)</name>
    <dbReference type="NCBI Taxonomy" id="401053"/>
    <lineage>
        <taxon>Bacteria</taxon>
        <taxon>Pseudomonadati</taxon>
        <taxon>Acidobacteriota</taxon>
        <taxon>Terriglobia</taxon>
        <taxon>Terriglobales</taxon>
        <taxon>Acidobacteriaceae</taxon>
        <taxon>Terriglobus</taxon>
    </lineage>
</organism>
<evidence type="ECO:0000313" key="7">
    <source>
        <dbReference type="EMBL" id="ADV83152.1"/>
    </source>
</evidence>
<dbReference type="InterPro" id="IPR020843">
    <property type="entry name" value="ER"/>
</dbReference>
<dbReference type="Proteomes" id="UP000006844">
    <property type="component" value="Chromosome"/>
</dbReference>
<comment type="cofactor">
    <cofactor evidence="1 5">
        <name>Zn(2+)</name>
        <dbReference type="ChEBI" id="CHEBI:29105"/>
    </cofactor>
</comment>
<gene>
    <name evidence="7" type="ordered locus">AciPR4_2372</name>
</gene>
<reference evidence="7 8" key="1">
    <citation type="journal article" date="2012" name="Stand. Genomic Sci.">
        <title>Complete genome sequence of Terriglobus saanensis type strain SP1PR4(T), an Acidobacteria from tundra soil.</title>
        <authorList>
            <person name="Rawat S.R."/>
            <person name="Mannisto M.K."/>
            <person name="Starovoytov V."/>
            <person name="Goodwin L."/>
            <person name="Nolan M."/>
            <person name="Hauser L."/>
            <person name="Land M."/>
            <person name="Davenport K.W."/>
            <person name="Woyke T."/>
            <person name="Haggblom M.M."/>
        </authorList>
    </citation>
    <scope>NUCLEOTIDE SEQUENCE</scope>
    <source>
        <strain evidence="8">ATCC BAA-1853 / DSM 23119 / SP1PR4</strain>
    </source>
</reference>
<evidence type="ECO:0000256" key="5">
    <source>
        <dbReference type="RuleBase" id="RU361277"/>
    </source>
</evidence>
<evidence type="ECO:0000313" key="8">
    <source>
        <dbReference type="Proteomes" id="UP000006844"/>
    </source>
</evidence>
<evidence type="ECO:0000256" key="2">
    <source>
        <dbReference type="ARBA" id="ARBA00022723"/>
    </source>
</evidence>
<keyword evidence="3 5" id="KW-0862">Zinc</keyword>
<dbReference type="PROSITE" id="PS51318">
    <property type="entry name" value="TAT"/>
    <property type="match status" value="1"/>
</dbReference>
<dbReference type="GO" id="GO:0008270">
    <property type="term" value="F:zinc ion binding"/>
    <property type="evidence" value="ECO:0007669"/>
    <property type="project" value="InterPro"/>
</dbReference>
<dbReference type="eggNOG" id="COG1064">
    <property type="taxonomic scope" value="Bacteria"/>
</dbReference>
<sequence length="399" mass="42397">MPKTNEKQAGLEDEMGQDRRSVLKAGAGVVAASFLTSNTAAVAEARAGAGPYEAKAYGASSSTEPLKAVQIERRPLGSNDVLLDIQYCGVCHSDIHTVRGEWGPANYPCVPGHEIIGRVRAIGSQVTKFKVGDIGGVGCMVNSCRTCEHCEEDLEQYCQKGATFTYDTPDPTSKAGFTQGGYSDKIVVTEHFVIRIPPGVNLAATAPLLCAGVTTFSPMQYWKLGRGQRVGIIGLGGLGHVAVKLAAAHNAHVTVFTTSPGKLADAKRLGASEAVLSTDANAMKQLASQFDLLISTVPEAYHMEPFTELLKLDGTLVNVGAMAPLENINGLKLALGRRSIAGSIIGGIAETQEVIDFCTARNITADIEMIEPSEINKAFDRVVNKDVRYRFVIDMGAKA</sequence>
<dbReference type="PANTHER" id="PTHR42683">
    <property type="entry name" value="ALDEHYDE REDUCTASE"/>
    <property type="match status" value="1"/>
</dbReference>
<name>E8UYJ9_TERSS</name>
<dbReference type="RefSeq" id="WP_013568885.1">
    <property type="nucleotide sequence ID" value="NC_014963.1"/>
</dbReference>
<dbReference type="InterPro" id="IPR002328">
    <property type="entry name" value="ADH_Zn_CS"/>
</dbReference>
<comment type="similarity">
    <text evidence="5">Belongs to the zinc-containing alcohol dehydrogenase family.</text>
</comment>
<dbReference type="PROSITE" id="PS00059">
    <property type="entry name" value="ADH_ZINC"/>
    <property type="match status" value="1"/>
</dbReference>
<dbReference type="HOGENOM" id="CLU_026673_20_2_0"/>
<dbReference type="STRING" id="401053.AciPR4_2372"/>
<dbReference type="EMBL" id="CP002467">
    <property type="protein sequence ID" value="ADV83152.1"/>
    <property type="molecule type" value="Genomic_DNA"/>
</dbReference>
<accession>E8UYJ9</accession>
<keyword evidence="4" id="KW-0560">Oxidoreductase</keyword>
<dbReference type="InterPro" id="IPR047109">
    <property type="entry name" value="CAD-like"/>
</dbReference>
<dbReference type="Pfam" id="PF08240">
    <property type="entry name" value="ADH_N"/>
    <property type="match status" value="1"/>
</dbReference>
<dbReference type="SMART" id="SM00829">
    <property type="entry name" value="PKS_ER"/>
    <property type="match status" value="1"/>
</dbReference>
<protein>
    <submittedName>
        <fullName evidence="7">Alcohol dehydrogenase GroES domain protein</fullName>
    </submittedName>
</protein>
<feature type="domain" description="Enoyl reductase (ER)" evidence="6">
    <location>
        <begin position="61"/>
        <end position="393"/>
    </location>
</feature>